<comment type="similarity">
    <text evidence="7">Belongs to the ATPase delta chain family.</text>
</comment>
<evidence type="ECO:0000256" key="2">
    <source>
        <dbReference type="ARBA" id="ARBA00022448"/>
    </source>
</evidence>
<gene>
    <name evidence="7 8" type="primary">atpH</name>
    <name evidence="8" type="ORF">CMUC_0463</name>
</gene>
<dbReference type="EMBL" id="CP012542">
    <property type="protein sequence ID" value="QCD44275.1"/>
    <property type="molecule type" value="Genomic_DNA"/>
</dbReference>
<name>A0A6G5QF08_9BACT</name>
<dbReference type="GO" id="GO:0005886">
    <property type="term" value="C:plasma membrane"/>
    <property type="evidence" value="ECO:0007669"/>
    <property type="project" value="UniProtKB-SubCell"/>
</dbReference>
<evidence type="ECO:0000256" key="7">
    <source>
        <dbReference type="HAMAP-Rule" id="MF_01416"/>
    </source>
</evidence>
<evidence type="ECO:0000256" key="1">
    <source>
        <dbReference type="ARBA" id="ARBA00004370"/>
    </source>
</evidence>
<protein>
    <recommendedName>
        <fullName evidence="7">ATP synthase subunit delta</fullName>
    </recommendedName>
    <alternativeName>
        <fullName evidence="7">ATP synthase F(1) sector subunit delta</fullName>
    </alternativeName>
    <alternativeName>
        <fullName evidence="7">F-type ATPase subunit delta</fullName>
        <shortName evidence="7">F-ATPase subunit delta</shortName>
    </alternativeName>
</protein>
<keyword evidence="5 7" id="KW-0472">Membrane</keyword>
<dbReference type="GO" id="GO:0045259">
    <property type="term" value="C:proton-transporting ATP synthase complex"/>
    <property type="evidence" value="ECO:0007669"/>
    <property type="project" value="UniProtKB-KW"/>
</dbReference>
<dbReference type="GO" id="GO:0046933">
    <property type="term" value="F:proton-transporting ATP synthase activity, rotational mechanism"/>
    <property type="evidence" value="ECO:0007669"/>
    <property type="project" value="UniProtKB-UniRule"/>
</dbReference>
<dbReference type="NCBIfam" id="NF006291">
    <property type="entry name" value="PRK08474.1"/>
    <property type="match status" value="1"/>
</dbReference>
<dbReference type="HAMAP" id="MF_01416">
    <property type="entry name" value="ATP_synth_delta_bact"/>
    <property type="match status" value="1"/>
</dbReference>
<evidence type="ECO:0000256" key="6">
    <source>
        <dbReference type="ARBA" id="ARBA00023310"/>
    </source>
</evidence>
<keyword evidence="7" id="KW-1003">Cell membrane</keyword>
<reference evidence="8 9" key="1">
    <citation type="submission" date="2016-07" db="EMBL/GenBank/DDBJ databases">
        <title>Comparative genomics of the Campylobacter concisus group.</title>
        <authorList>
            <person name="Miller W.G."/>
            <person name="Yee E."/>
            <person name="Chapman M.H."/>
            <person name="Huynh S."/>
            <person name="Bono J.L."/>
            <person name="On S.L.W."/>
            <person name="StLeger J."/>
            <person name="Foster G."/>
            <person name="Parker C.T."/>
        </authorList>
    </citation>
    <scope>NUCLEOTIDE SEQUENCE [LARGE SCALE GENOMIC DNA]</scope>
    <source>
        <strain evidence="8 9">CCUG 21559</strain>
    </source>
</reference>
<dbReference type="SUPFAM" id="SSF47928">
    <property type="entry name" value="N-terminal domain of the delta subunit of the F1F0-ATP synthase"/>
    <property type="match status" value="1"/>
</dbReference>
<comment type="subcellular location">
    <subcellularLocation>
        <location evidence="7">Cell membrane</location>
        <topology evidence="7">Peripheral membrane protein</topology>
    </subcellularLocation>
    <subcellularLocation>
        <location evidence="1">Membrane</location>
    </subcellularLocation>
</comment>
<dbReference type="Pfam" id="PF00213">
    <property type="entry name" value="OSCP"/>
    <property type="match status" value="1"/>
</dbReference>
<evidence type="ECO:0000256" key="5">
    <source>
        <dbReference type="ARBA" id="ARBA00023136"/>
    </source>
</evidence>
<keyword evidence="3 7" id="KW-0375">Hydrogen ion transport</keyword>
<evidence type="ECO:0000313" key="8">
    <source>
        <dbReference type="EMBL" id="QCD44275.1"/>
    </source>
</evidence>
<comment type="function">
    <text evidence="7">This protein is part of the stalk that links CF(0) to CF(1). It either transmits conformational changes from CF(0) to CF(1) or is implicated in proton conduction.</text>
</comment>
<dbReference type="InterPro" id="IPR000711">
    <property type="entry name" value="ATPase_OSCP/dsu"/>
</dbReference>
<keyword evidence="2 7" id="KW-0813">Transport</keyword>
<keyword evidence="4 7" id="KW-0406">Ion transport</keyword>
<dbReference type="RefSeq" id="WP_034968603.1">
    <property type="nucleotide sequence ID" value="NZ_CP012542.1"/>
</dbReference>
<dbReference type="Proteomes" id="UP000503264">
    <property type="component" value="Chromosome"/>
</dbReference>
<proteinExistence type="inferred from homology"/>
<keyword evidence="6 7" id="KW-0066">ATP synthesis</keyword>
<dbReference type="Gene3D" id="1.10.520.20">
    <property type="entry name" value="N-terminal domain of the delta subunit of the F1F0-ATP synthase"/>
    <property type="match status" value="1"/>
</dbReference>
<comment type="function">
    <text evidence="7">F(1)F(0) ATP synthase produces ATP from ADP in the presence of a proton or sodium gradient. F-type ATPases consist of two structural domains, F(1) containing the extramembraneous catalytic core and F(0) containing the membrane proton channel, linked together by a central stalk and a peripheral stalk. During catalysis, ATP synthesis in the catalytic domain of F(1) is coupled via a rotary mechanism of the central stalk subunits to proton translocation.</text>
</comment>
<evidence type="ECO:0000313" key="9">
    <source>
        <dbReference type="Proteomes" id="UP000503264"/>
    </source>
</evidence>
<accession>A0A6G5QF08</accession>
<evidence type="ECO:0000256" key="4">
    <source>
        <dbReference type="ARBA" id="ARBA00023065"/>
    </source>
</evidence>
<keyword evidence="7" id="KW-0139">CF(1)</keyword>
<dbReference type="InterPro" id="IPR026015">
    <property type="entry name" value="ATP_synth_OSCP/delta_N_sf"/>
</dbReference>
<evidence type="ECO:0000256" key="3">
    <source>
        <dbReference type="ARBA" id="ARBA00022781"/>
    </source>
</evidence>
<sequence length="176" mass="19759">MNETTTKKYVKAILNGTDKIELENFIGSLDKISSAFNSNKFVNIINLPTLKTSSKVDFIISLAENPSVKFKNFIKLLGSNKRLGLIPNISAELKAQKSIIENIYIGEIYGNSSLSDSDIKMLEEKFSKRFNANIKLENSQNSYNGIKIELKDLGIEVSFSVDRLRAQLSEYILKAI</sequence>
<keyword evidence="9" id="KW-1185">Reference proteome</keyword>
<organism evidence="8 9">
    <name type="scientific">Campylobacter mucosalis CCUG 21559</name>
    <dbReference type="NCBI Taxonomy" id="1032067"/>
    <lineage>
        <taxon>Bacteria</taxon>
        <taxon>Pseudomonadati</taxon>
        <taxon>Campylobacterota</taxon>
        <taxon>Epsilonproteobacteria</taxon>
        <taxon>Campylobacterales</taxon>
        <taxon>Campylobacteraceae</taxon>
        <taxon>Campylobacter</taxon>
    </lineage>
</organism>
<dbReference type="AlphaFoldDB" id="A0A6G5QF08"/>